<accession>A0A2N8HG32</accession>
<comment type="caution">
    <text evidence="1">The sequence shown here is derived from an EMBL/GenBank/DDBJ whole genome shotgun (WGS) entry which is preliminary data.</text>
</comment>
<dbReference type="RefSeq" id="WP_102711855.1">
    <property type="nucleotide sequence ID" value="NZ_PJKA01000003.1"/>
</dbReference>
<dbReference type="Proteomes" id="UP000236000">
    <property type="component" value="Unassembled WGS sequence"/>
</dbReference>
<dbReference type="Gene3D" id="3.30.420.280">
    <property type="match status" value="1"/>
</dbReference>
<dbReference type="AlphaFoldDB" id="A0A2N8HG32"/>
<gene>
    <name evidence="1" type="ORF">CXU22_01525</name>
</gene>
<sequence length="543" mass="61814">METSDHLTESWSLPWRSVLSSQLWRLEHLYWIENKAGQLQRFSLNRAQRRLHERLWYRNDILKARQLGISTYVAMLMLDMSLFRSNFHCGIIDKSLPDAQQKLAKLHFAWDHLDYVPPNPSAMDVALARLGERIKNLSGVEKKGVWRPCTAARTRLAFANGSDVRVGTNLRGGTMQFLHVSELAHVSVHAPWRAREIRTGAINTVPPGGFILKESTHEGGRYGVNYELTRQAMENMGKSELSPLDFRFFFFSWFDQEEYTLPGRGRWSRELDEYFLSLERDTGVTLDAGQKRWYARMARVMGAAMKQEYPGTPQEAFATGEEGSIYGSRIMALREQGRVGMEFQADPEAPSFTAWDLGLSDHTAIWLVQVLGDSFHWLDHYAANQQPLAHYVEKMREWEKRYGVTVTAHLLPHDAARRDAHGVSYVEGMGRLGLANVRVVPRTTDVWRGINTLRELLERSFFHARTQERVRNSRGAEEPGGVEHLELYRSRPPGAGGAVAESPVHDGHSHTADAARTFAEAWSHGLLHGPGNDGGRSRRARMW</sequence>
<dbReference type="Gene3D" id="3.40.50.300">
    <property type="entry name" value="P-loop containing nucleotide triphosphate hydrolases"/>
    <property type="match status" value="1"/>
</dbReference>
<dbReference type="EMBL" id="PJKA01000003">
    <property type="protein sequence ID" value="PNC19720.1"/>
    <property type="molecule type" value="Genomic_DNA"/>
</dbReference>
<evidence type="ECO:0000313" key="1">
    <source>
        <dbReference type="EMBL" id="PNC19720.1"/>
    </source>
</evidence>
<organism evidence="1 2">
    <name type="scientific">Akkermansia muciniphila</name>
    <dbReference type="NCBI Taxonomy" id="239935"/>
    <lineage>
        <taxon>Bacteria</taxon>
        <taxon>Pseudomonadati</taxon>
        <taxon>Verrucomicrobiota</taxon>
        <taxon>Verrucomicrobiia</taxon>
        <taxon>Verrucomicrobiales</taxon>
        <taxon>Akkermansiaceae</taxon>
        <taxon>Akkermansia</taxon>
    </lineage>
</organism>
<dbReference type="OrthoDB" id="479677at2"/>
<proteinExistence type="predicted"/>
<protein>
    <recommendedName>
        <fullName evidence="3">Terminase</fullName>
    </recommendedName>
</protein>
<dbReference type="InterPro" id="IPR027417">
    <property type="entry name" value="P-loop_NTPase"/>
</dbReference>
<evidence type="ECO:0008006" key="3">
    <source>
        <dbReference type="Google" id="ProtNLM"/>
    </source>
</evidence>
<evidence type="ECO:0000313" key="2">
    <source>
        <dbReference type="Proteomes" id="UP000236000"/>
    </source>
</evidence>
<name>A0A2N8HG32_9BACT</name>
<reference evidence="1 2" key="1">
    <citation type="journal article" date="2017" name="BMC Genomics">
        <title>Genome sequencing of 39 Akkermansia muciniphila isolates reveals its population structure, genomic and functional diverisity, and global distribution in mammalian gut microbiotas.</title>
        <authorList>
            <person name="Guo X."/>
            <person name="Li S."/>
            <person name="Zhang J."/>
            <person name="Wu F."/>
            <person name="Li X."/>
            <person name="Wu D."/>
            <person name="Zhang M."/>
            <person name="Ou Z."/>
            <person name="Jie Z."/>
            <person name="Yan Q."/>
            <person name="Li P."/>
            <person name="Yi J."/>
            <person name="Peng Y."/>
        </authorList>
    </citation>
    <scope>NUCLEOTIDE SEQUENCE [LARGE SCALE GENOMIC DNA]</scope>
    <source>
        <strain evidence="1 2">GP24</strain>
    </source>
</reference>